<evidence type="ECO:0000313" key="1">
    <source>
        <dbReference type="EMBL" id="ACA68255.1"/>
    </source>
</evidence>
<protein>
    <submittedName>
        <fullName evidence="1">Uncharacterized protein</fullName>
    </submittedName>
</protein>
<dbReference type="EMBL" id="CP000950">
    <property type="protein sequence ID" value="ACA68255.1"/>
    <property type="molecule type" value="Genomic_DNA"/>
</dbReference>
<dbReference type="AlphaFoldDB" id="A0A0H3B1Q3"/>
<name>A0A0H3B1Q3_YERPY</name>
<sequence length="38" mass="4234">MAVHVSGFMRNKNVMRVTFLAIDCPISPYSSLPVQLNP</sequence>
<organism evidence="1">
    <name type="scientific">Yersinia pseudotuberculosis serotype O:3 (strain YPIII)</name>
    <dbReference type="NCBI Taxonomy" id="502800"/>
    <lineage>
        <taxon>Bacteria</taxon>
        <taxon>Pseudomonadati</taxon>
        <taxon>Pseudomonadota</taxon>
        <taxon>Gammaproteobacteria</taxon>
        <taxon>Enterobacterales</taxon>
        <taxon>Yersiniaceae</taxon>
        <taxon>Yersinia</taxon>
    </lineage>
</organism>
<gene>
    <name evidence="1" type="ordered locus">YPK_1966</name>
</gene>
<dbReference type="KEGG" id="ypy:YPK_1966"/>
<proteinExistence type="predicted"/>
<reference evidence="1" key="1">
    <citation type="submission" date="2008-02" db="EMBL/GenBank/DDBJ databases">
        <title>Complete sequence of Yersinia pseudotuberculosis YPIII.</title>
        <authorList>
            <consortium name="US DOE Joint Genome Institute"/>
            <person name="Challacombe J.F."/>
            <person name="Bruce D."/>
            <person name="Detter J.C."/>
            <person name="Green L."/>
            <person name="Land M."/>
            <person name="Munk C."/>
            <person name="Lindler L.E."/>
            <person name="Nikolich M.P."/>
            <person name="Brettin T."/>
        </authorList>
    </citation>
    <scope>NUCLEOTIDE SEQUENCE</scope>
    <source>
        <strain evidence="1">YPIII</strain>
    </source>
</reference>
<accession>A0A0H3B1Q3</accession>